<dbReference type="Proteomes" id="UP000255334">
    <property type="component" value="Unassembled WGS sequence"/>
</dbReference>
<dbReference type="RefSeq" id="WP_115479885.1">
    <property type="nucleotide sequence ID" value="NZ_QRBF01000011.1"/>
</dbReference>
<organism evidence="6 7">
    <name type="scientific">Dyella psychrodurans</name>
    <dbReference type="NCBI Taxonomy" id="1927960"/>
    <lineage>
        <taxon>Bacteria</taxon>
        <taxon>Pseudomonadati</taxon>
        <taxon>Pseudomonadota</taxon>
        <taxon>Gammaproteobacteria</taxon>
        <taxon>Lysobacterales</taxon>
        <taxon>Rhodanobacteraceae</taxon>
        <taxon>Dyella</taxon>
    </lineage>
</organism>
<evidence type="ECO:0000256" key="4">
    <source>
        <dbReference type="ARBA" id="ARBA00023239"/>
    </source>
</evidence>
<comment type="similarity">
    <text evidence="1">Belongs to the Gfa family.</text>
</comment>
<dbReference type="InterPro" id="IPR006913">
    <property type="entry name" value="CENP-V/GFA"/>
</dbReference>
<dbReference type="InterPro" id="IPR011057">
    <property type="entry name" value="Mss4-like_sf"/>
</dbReference>
<dbReference type="AlphaFoldDB" id="A0A370WVA3"/>
<gene>
    <name evidence="6" type="ORF">DWU99_20100</name>
</gene>
<evidence type="ECO:0000256" key="1">
    <source>
        <dbReference type="ARBA" id="ARBA00005495"/>
    </source>
</evidence>
<feature type="domain" description="CENP-V/GFA" evidence="5">
    <location>
        <begin position="12"/>
        <end position="129"/>
    </location>
</feature>
<dbReference type="PROSITE" id="PS51891">
    <property type="entry name" value="CENP_V_GFA"/>
    <property type="match status" value="1"/>
</dbReference>
<protein>
    <submittedName>
        <fullName evidence="6">GFA family protein</fullName>
    </submittedName>
</protein>
<name>A0A370WVA3_9GAMM</name>
<reference evidence="6 7" key="1">
    <citation type="submission" date="2018-07" db="EMBL/GenBank/DDBJ databases">
        <title>Dyella monticola sp. nov. and Dyella psychrodurans sp. nov. isolated from monsoon evergreen broad-leaved forest soil of Dinghu Mountain, China.</title>
        <authorList>
            <person name="Gao Z."/>
            <person name="Qiu L."/>
        </authorList>
    </citation>
    <scope>NUCLEOTIDE SEQUENCE [LARGE SCALE GENOMIC DNA]</scope>
    <source>
        <strain evidence="6 7">4MSK11</strain>
    </source>
</reference>
<keyword evidence="7" id="KW-1185">Reference proteome</keyword>
<dbReference type="SUPFAM" id="SSF51316">
    <property type="entry name" value="Mss4-like"/>
    <property type="match status" value="1"/>
</dbReference>
<dbReference type="EMBL" id="QRBF01000011">
    <property type="protein sequence ID" value="RDS80068.1"/>
    <property type="molecule type" value="Genomic_DNA"/>
</dbReference>
<keyword evidence="4" id="KW-0456">Lyase</keyword>
<comment type="caution">
    <text evidence="6">The sequence shown here is derived from an EMBL/GenBank/DDBJ whole genome shotgun (WGS) entry which is preliminary data.</text>
</comment>
<dbReference type="Pfam" id="PF04828">
    <property type="entry name" value="GFA"/>
    <property type="match status" value="1"/>
</dbReference>
<evidence type="ECO:0000256" key="3">
    <source>
        <dbReference type="ARBA" id="ARBA00022833"/>
    </source>
</evidence>
<dbReference type="GO" id="GO:0046872">
    <property type="term" value="F:metal ion binding"/>
    <property type="evidence" value="ECO:0007669"/>
    <property type="project" value="UniProtKB-KW"/>
</dbReference>
<proteinExistence type="inferred from homology"/>
<dbReference type="GO" id="GO:0016846">
    <property type="term" value="F:carbon-sulfur lyase activity"/>
    <property type="evidence" value="ECO:0007669"/>
    <property type="project" value="InterPro"/>
</dbReference>
<evidence type="ECO:0000313" key="7">
    <source>
        <dbReference type="Proteomes" id="UP000255334"/>
    </source>
</evidence>
<dbReference type="OrthoDB" id="7765631at2"/>
<dbReference type="Gene3D" id="3.90.1590.10">
    <property type="entry name" value="glutathione-dependent formaldehyde- activating enzyme (gfa)"/>
    <property type="match status" value="1"/>
</dbReference>
<evidence type="ECO:0000256" key="2">
    <source>
        <dbReference type="ARBA" id="ARBA00022723"/>
    </source>
</evidence>
<accession>A0A370WVA3</accession>
<dbReference type="PANTHER" id="PTHR33337">
    <property type="entry name" value="GFA DOMAIN-CONTAINING PROTEIN"/>
    <property type="match status" value="1"/>
</dbReference>
<sequence>MHASHHGDGLKLEGGCYCGAVRYVAEGKPLMKGQCHCRECQYISGGAPQIFMLTPADGFRYVKGTPKRFTRSDLEHPVTREFCAECGTHMVTLRDDMPAVILKIGTLDDPSRFGTPKMAIFTVDKQAFHHIPEGMPSFERMPVR</sequence>
<keyword evidence="3" id="KW-0862">Zinc</keyword>
<evidence type="ECO:0000259" key="5">
    <source>
        <dbReference type="PROSITE" id="PS51891"/>
    </source>
</evidence>
<dbReference type="PANTHER" id="PTHR33337:SF40">
    <property type="entry name" value="CENP-V_GFA DOMAIN-CONTAINING PROTEIN-RELATED"/>
    <property type="match status" value="1"/>
</dbReference>
<evidence type="ECO:0000313" key="6">
    <source>
        <dbReference type="EMBL" id="RDS80068.1"/>
    </source>
</evidence>
<keyword evidence="2" id="KW-0479">Metal-binding</keyword>